<gene>
    <name evidence="1" type="ORF">CRX53_13660</name>
</gene>
<organism evidence="1 2">
    <name type="scientific">Leclercia adecarboxylata</name>
    <dbReference type="NCBI Taxonomy" id="83655"/>
    <lineage>
        <taxon>Bacteria</taxon>
        <taxon>Pseudomonadati</taxon>
        <taxon>Pseudomonadota</taxon>
        <taxon>Gammaproteobacteria</taxon>
        <taxon>Enterobacterales</taxon>
        <taxon>Enterobacteriaceae</taxon>
        <taxon>Leclercia</taxon>
    </lineage>
</organism>
<dbReference type="InterPro" id="IPR038624">
    <property type="entry name" value="YedD-like_sf"/>
</dbReference>
<dbReference type="EMBL" id="PDLK01000002">
    <property type="protein sequence ID" value="PHH04928.1"/>
    <property type="molecule type" value="Genomic_DNA"/>
</dbReference>
<dbReference type="AlphaFoldDB" id="A0A855EKB9"/>
<evidence type="ECO:0008006" key="3">
    <source>
        <dbReference type="Google" id="ProtNLM"/>
    </source>
</evidence>
<dbReference type="Pfam" id="PF13987">
    <property type="entry name" value="YedD"/>
    <property type="match status" value="1"/>
</dbReference>
<protein>
    <recommendedName>
        <fullName evidence="3">Lipoprotein</fullName>
    </recommendedName>
</protein>
<dbReference type="Proteomes" id="UP000222768">
    <property type="component" value="Unassembled WGS sequence"/>
</dbReference>
<dbReference type="Gene3D" id="2.40.128.500">
    <property type="entry name" value="YedD-like protein"/>
    <property type="match status" value="1"/>
</dbReference>
<evidence type="ECO:0000313" key="2">
    <source>
        <dbReference type="Proteomes" id="UP000222768"/>
    </source>
</evidence>
<accession>A0A855EKB9</accession>
<comment type="caution">
    <text evidence="1">The sequence shown here is derived from an EMBL/GenBank/DDBJ whole genome shotgun (WGS) entry which is preliminary data.</text>
</comment>
<dbReference type="InterPro" id="IPR025596">
    <property type="entry name" value="YedD"/>
</dbReference>
<reference evidence="2" key="1">
    <citation type="submission" date="2017-09" db="EMBL/GenBank/DDBJ databases">
        <title>FDA dAtabase for Regulatory Grade micrObial Sequences (FDA-ARGOS): Supporting development and validation of Infectious Disease Dx tests.</title>
        <authorList>
            <person name="Minogue T."/>
            <person name="Wolcott M."/>
            <person name="Wasieloski L."/>
            <person name="Aguilar W."/>
            <person name="Moore D."/>
            <person name="Tallon L."/>
            <person name="Sadzewicz L."/>
            <person name="Ott S."/>
            <person name="Zhao X."/>
            <person name="Nagaraj S."/>
            <person name="Vavikolanu K."/>
            <person name="Aluvathingal J."/>
            <person name="Nadendla S."/>
            <person name="Sichtig H."/>
        </authorList>
    </citation>
    <scope>NUCLEOTIDE SEQUENCE [LARGE SCALE GENOMIC DNA]</scope>
    <source>
        <strain evidence="2">FDAARGOS_404</strain>
    </source>
</reference>
<proteinExistence type="predicted"/>
<dbReference type="NCBIfam" id="NF007705">
    <property type="entry name" value="PRK10397.1"/>
    <property type="match status" value="1"/>
</dbReference>
<sequence length="137" mass="15282">MKKIAIIAGLLALTGCMQVDRYQDVVKHPAPAELAGYWQSKGPQSKMVSPEAIASLVVTQEGDTLDCRQWQRVIAVKGKIMLRSDDFYNVTSKLDIYPLNREGSAIEYDGMILHRVDRPTVECATYLSKNPLDSKLP</sequence>
<dbReference type="RefSeq" id="WP_032612091.1">
    <property type="nucleotide sequence ID" value="NZ_CP083630.1"/>
</dbReference>
<dbReference type="PROSITE" id="PS51257">
    <property type="entry name" value="PROKAR_LIPOPROTEIN"/>
    <property type="match status" value="1"/>
</dbReference>
<evidence type="ECO:0000313" key="1">
    <source>
        <dbReference type="EMBL" id="PHH04928.1"/>
    </source>
</evidence>
<name>A0A855EKB9_9ENTR</name>